<dbReference type="Proteomes" id="UP000830639">
    <property type="component" value="Chromosome"/>
</dbReference>
<feature type="transmembrane region" description="Helical" evidence="1">
    <location>
        <begin position="7"/>
        <end position="29"/>
    </location>
</feature>
<feature type="transmembrane region" description="Helical" evidence="1">
    <location>
        <begin position="35"/>
        <end position="53"/>
    </location>
</feature>
<evidence type="ECO:0000313" key="3">
    <source>
        <dbReference type="Proteomes" id="UP000830639"/>
    </source>
</evidence>
<dbReference type="EMBL" id="CP096034">
    <property type="protein sequence ID" value="UPM55306.1"/>
    <property type="molecule type" value="Genomic_DNA"/>
</dbReference>
<evidence type="ECO:0000313" key="2">
    <source>
        <dbReference type="EMBL" id="UPM55306.1"/>
    </source>
</evidence>
<sequence length="72" mass="8240">MNWKKGGLWIIIFFIIKGTLSTLLIVTGAKYFNLSYLQILLLVVGLLVISLIGRQFGRRRKNSAKNEKDLNM</sequence>
<proteinExistence type="predicted"/>
<keyword evidence="1" id="KW-0812">Transmembrane</keyword>
<organism evidence="2 3">
    <name type="scientific">Gottfriedia acidiceleris</name>
    <dbReference type="NCBI Taxonomy" id="371036"/>
    <lineage>
        <taxon>Bacteria</taxon>
        <taxon>Bacillati</taxon>
        <taxon>Bacillota</taxon>
        <taxon>Bacilli</taxon>
        <taxon>Bacillales</taxon>
        <taxon>Bacillaceae</taxon>
        <taxon>Gottfriedia</taxon>
    </lineage>
</organism>
<accession>A0ABY4JN80</accession>
<protein>
    <submittedName>
        <fullName evidence="2">Uncharacterized protein</fullName>
    </submittedName>
</protein>
<keyword evidence="1" id="KW-0472">Membrane</keyword>
<gene>
    <name evidence="2" type="ORF">MY490_05550</name>
</gene>
<dbReference type="RefSeq" id="WP_248268333.1">
    <property type="nucleotide sequence ID" value="NZ_CP096034.1"/>
</dbReference>
<keyword evidence="3" id="KW-1185">Reference proteome</keyword>
<keyword evidence="1" id="KW-1133">Transmembrane helix</keyword>
<evidence type="ECO:0000256" key="1">
    <source>
        <dbReference type="SAM" id="Phobius"/>
    </source>
</evidence>
<reference evidence="2 3" key="1">
    <citation type="submission" date="2022-04" db="EMBL/GenBank/DDBJ databases">
        <title>Mechanism of arsenic methylation and mitigation arsenic toxicity by Bacillus sp. LH14 from an Arsenic-Contaminated Paddy Soil.</title>
        <authorList>
            <person name="Wang D."/>
        </authorList>
    </citation>
    <scope>NUCLEOTIDE SEQUENCE [LARGE SCALE GENOMIC DNA]</scope>
    <source>
        <strain evidence="2 3">LH14</strain>
    </source>
</reference>
<name>A0ABY4JN80_9BACI</name>